<dbReference type="AlphaFoldDB" id="A0A9P8UD40"/>
<name>A0A9P8UD40_9PEZI</name>
<dbReference type="PANTHER" id="PTHR42081:SF1">
    <property type="entry name" value="ZINC FINGER PROTEIN DHHC DOMAIN CONTAINING PROTEIN"/>
    <property type="match status" value="1"/>
</dbReference>
<dbReference type="EMBL" id="JAGPXC010000009">
    <property type="protein sequence ID" value="KAH6647090.1"/>
    <property type="molecule type" value="Genomic_DNA"/>
</dbReference>
<dbReference type="GeneID" id="70137073"/>
<feature type="compositionally biased region" description="Basic and acidic residues" evidence="1">
    <location>
        <begin position="129"/>
        <end position="143"/>
    </location>
</feature>
<gene>
    <name evidence="3" type="ORF">BKA67DRAFT_663437</name>
</gene>
<feature type="domain" description="DUF8035" evidence="2">
    <location>
        <begin position="783"/>
        <end position="835"/>
    </location>
</feature>
<reference evidence="3" key="1">
    <citation type="journal article" date="2021" name="Nat. Commun.">
        <title>Genetic determinants of endophytism in the Arabidopsis root mycobiome.</title>
        <authorList>
            <person name="Mesny F."/>
            <person name="Miyauchi S."/>
            <person name="Thiergart T."/>
            <person name="Pickel B."/>
            <person name="Atanasova L."/>
            <person name="Karlsson M."/>
            <person name="Huettel B."/>
            <person name="Barry K.W."/>
            <person name="Haridas S."/>
            <person name="Chen C."/>
            <person name="Bauer D."/>
            <person name="Andreopoulos W."/>
            <person name="Pangilinan J."/>
            <person name="LaButti K."/>
            <person name="Riley R."/>
            <person name="Lipzen A."/>
            <person name="Clum A."/>
            <person name="Drula E."/>
            <person name="Henrissat B."/>
            <person name="Kohler A."/>
            <person name="Grigoriev I.V."/>
            <person name="Martin F.M."/>
            <person name="Hacquard S."/>
        </authorList>
    </citation>
    <scope>NUCLEOTIDE SEQUENCE</scope>
    <source>
        <strain evidence="3">MPI-SDFR-AT-0073</strain>
    </source>
</reference>
<feature type="compositionally biased region" description="Basic and acidic residues" evidence="1">
    <location>
        <begin position="835"/>
        <end position="862"/>
    </location>
</feature>
<dbReference type="OrthoDB" id="5418088at2759"/>
<dbReference type="InterPro" id="IPR058348">
    <property type="entry name" value="DUF8035"/>
</dbReference>
<keyword evidence="4" id="KW-1185">Reference proteome</keyword>
<evidence type="ECO:0000313" key="3">
    <source>
        <dbReference type="EMBL" id="KAH6647090.1"/>
    </source>
</evidence>
<feature type="compositionally biased region" description="Basic and acidic residues" evidence="1">
    <location>
        <begin position="479"/>
        <end position="491"/>
    </location>
</feature>
<accession>A0A9P8UD40</accession>
<feature type="compositionally biased region" description="Basic and acidic residues" evidence="1">
    <location>
        <begin position="767"/>
        <end position="779"/>
    </location>
</feature>
<feature type="region of interest" description="Disordered" evidence="1">
    <location>
        <begin position="292"/>
        <end position="788"/>
    </location>
</feature>
<feature type="compositionally biased region" description="Polar residues" evidence="1">
    <location>
        <begin position="63"/>
        <end position="84"/>
    </location>
</feature>
<feature type="compositionally biased region" description="Basic and acidic residues" evidence="1">
    <location>
        <begin position="697"/>
        <end position="729"/>
    </location>
</feature>
<feature type="compositionally biased region" description="Basic and acidic residues" evidence="1">
    <location>
        <begin position="222"/>
        <end position="242"/>
    </location>
</feature>
<feature type="region of interest" description="Disordered" evidence="1">
    <location>
        <begin position="1"/>
        <end position="27"/>
    </location>
</feature>
<dbReference type="RefSeq" id="XP_045953604.1">
    <property type="nucleotide sequence ID" value="XM_046108182.1"/>
</dbReference>
<feature type="compositionally biased region" description="Basic and acidic residues" evidence="1">
    <location>
        <begin position="870"/>
        <end position="885"/>
    </location>
</feature>
<evidence type="ECO:0000256" key="1">
    <source>
        <dbReference type="SAM" id="MobiDB-lite"/>
    </source>
</evidence>
<feature type="compositionally biased region" description="Basic and acidic residues" evidence="1">
    <location>
        <begin position="892"/>
        <end position="909"/>
    </location>
</feature>
<dbReference type="Proteomes" id="UP000758603">
    <property type="component" value="Unassembled WGS sequence"/>
</dbReference>
<dbReference type="Pfam" id="PF26118">
    <property type="entry name" value="DUF8035"/>
    <property type="match status" value="1"/>
</dbReference>
<feature type="compositionally biased region" description="Basic and acidic residues" evidence="1">
    <location>
        <begin position="649"/>
        <end position="683"/>
    </location>
</feature>
<protein>
    <recommendedName>
        <fullName evidence="2">DUF8035 domain-containing protein</fullName>
    </recommendedName>
</protein>
<feature type="compositionally biased region" description="Basic and acidic residues" evidence="1">
    <location>
        <begin position="385"/>
        <end position="463"/>
    </location>
</feature>
<feature type="region of interest" description="Disordered" evidence="1">
    <location>
        <begin position="51"/>
        <end position="173"/>
    </location>
</feature>
<proteinExistence type="predicted"/>
<feature type="compositionally biased region" description="Pro residues" evidence="1">
    <location>
        <begin position="295"/>
        <end position="307"/>
    </location>
</feature>
<feature type="region of interest" description="Disordered" evidence="1">
    <location>
        <begin position="181"/>
        <end position="200"/>
    </location>
</feature>
<feature type="compositionally biased region" description="Basic and acidic residues" evidence="1">
    <location>
        <begin position="736"/>
        <end position="745"/>
    </location>
</feature>
<feature type="region of interest" description="Disordered" evidence="1">
    <location>
        <begin position="259"/>
        <end position="278"/>
    </location>
</feature>
<feature type="region of interest" description="Disordered" evidence="1">
    <location>
        <begin position="835"/>
        <end position="933"/>
    </location>
</feature>
<feature type="compositionally biased region" description="Basic and acidic residues" evidence="1">
    <location>
        <begin position="511"/>
        <end position="613"/>
    </location>
</feature>
<comment type="caution">
    <text evidence="3">The sequence shown here is derived from an EMBL/GenBank/DDBJ whole genome shotgun (WGS) entry which is preliminary data.</text>
</comment>
<evidence type="ECO:0000313" key="4">
    <source>
        <dbReference type="Proteomes" id="UP000758603"/>
    </source>
</evidence>
<organism evidence="3 4">
    <name type="scientific">Truncatella angustata</name>
    <dbReference type="NCBI Taxonomy" id="152316"/>
    <lineage>
        <taxon>Eukaryota</taxon>
        <taxon>Fungi</taxon>
        <taxon>Dikarya</taxon>
        <taxon>Ascomycota</taxon>
        <taxon>Pezizomycotina</taxon>
        <taxon>Sordariomycetes</taxon>
        <taxon>Xylariomycetidae</taxon>
        <taxon>Amphisphaeriales</taxon>
        <taxon>Sporocadaceae</taxon>
        <taxon>Truncatella</taxon>
    </lineage>
</organism>
<feature type="compositionally biased region" description="Low complexity" evidence="1">
    <location>
        <begin position="116"/>
        <end position="128"/>
    </location>
</feature>
<feature type="compositionally biased region" description="Low complexity" evidence="1">
    <location>
        <begin position="464"/>
        <end position="475"/>
    </location>
</feature>
<feature type="compositionally biased region" description="Basic and acidic residues" evidence="1">
    <location>
        <begin position="621"/>
        <end position="631"/>
    </location>
</feature>
<evidence type="ECO:0000259" key="2">
    <source>
        <dbReference type="Pfam" id="PF26118"/>
    </source>
</evidence>
<sequence length="933" mass="108676">MADHRYRPSGSGRRSPTFNPARASLPVGVGYNSLYNGDLHAVPTGRYDAAVPRRTGDHHHRPATTTITTYNVTKEPISRTTSLRDPSRTRHRSSTIDTGSVKPIIVTTNHSRPHNSNTPSTHTSSSTSRRPESPSRDPYRSSEETYYTQPASSIRSRSHQRHHSANYEQDDFYRMRERMGGNDRLHTPARPHSRQGMYANNPRASATGFAEDYEYTKPSDLARYDLDHDRPRSRAGRRDSFDRGANYYRPSVNVVTNEVVSRPERRAPPTSGALDRYNKNAAAGIYERGSVAMPALPPSVPAAPPVDPARRSGLLDPPASPSVDRRSSTRPRPISLYQDPAPRTDDLSYRPRDESVLRDRRERDRGEEIYRDDAVASRGFGLRPELLDQGEHRRPIEPERRDFDEHRSRRDYEPREPKRRSDEDLDKLRGRHELRPSEARERPRVEESRERKDNKGDKMRDKVVAGLGVAAAAIGLGAGKEKEKEEKDVRVSPRRRRDSELAEPEPLGSRAADRYKPRDADIERRSSPREDPVVVERRGSPKERSDRREESVSRDREREREKERERERERDREREKERQREKERERERERDREREREREIDRERDRSRRDTEAKLTGVKSNTRDVSPHSDDSAAGASRRRHRASTFDPTDTKGLMDLKAELAAIDHEKPKEKERPTARGREAETVIPAGPDRQTASGRERSRGRDDSRSRHRDESRSRELALVDAEQKQVRVVSPPRDKKDEKPIKGILKQPTSQFPEENNPVREGVAPHKDDKTKKDVPQGARWTKINRRMVNPEALTIGKERFEVRDDFVIVLRVLSKEEIQAYATATAQLREMRRKEHERDQGDRDSDDRGRERDEEDRRRRHRHRREEEEGARDRDADRDRDRHRRQRRDDEVEKPLALEYDDHSRHHHQRSYRDRDLETIASSTDDRR</sequence>
<dbReference type="PANTHER" id="PTHR42081">
    <property type="entry name" value="ZINC FINGER PROTEIN DHHC DOMAIN CONTAINING PROTEIN"/>
    <property type="match status" value="1"/>
</dbReference>
<feature type="region of interest" description="Disordered" evidence="1">
    <location>
        <begin position="222"/>
        <end position="245"/>
    </location>
</feature>
<feature type="compositionally biased region" description="Basic and acidic residues" evidence="1">
    <location>
        <begin position="342"/>
        <end position="375"/>
    </location>
</feature>
<feature type="compositionally biased region" description="Basic and acidic residues" evidence="1">
    <location>
        <begin position="916"/>
        <end position="933"/>
    </location>
</feature>